<dbReference type="InterPro" id="IPR043728">
    <property type="entry name" value="DUF5671"/>
</dbReference>
<keyword evidence="1" id="KW-1133">Transmembrane helix</keyword>
<dbReference type="Proteomes" id="UP000231466">
    <property type="component" value="Unassembled WGS sequence"/>
</dbReference>
<protein>
    <recommendedName>
        <fullName evidence="2">DUF5671 domain-containing protein</fullName>
    </recommendedName>
</protein>
<feature type="transmembrane region" description="Helical" evidence="1">
    <location>
        <begin position="20"/>
        <end position="41"/>
    </location>
</feature>
<evidence type="ECO:0000313" key="4">
    <source>
        <dbReference type="Proteomes" id="UP000231466"/>
    </source>
</evidence>
<feature type="domain" description="DUF5671" evidence="2">
    <location>
        <begin position="16"/>
        <end position="151"/>
    </location>
</feature>
<feature type="transmembrane region" description="Helical" evidence="1">
    <location>
        <begin position="137"/>
        <end position="156"/>
    </location>
</feature>
<evidence type="ECO:0000259" key="2">
    <source>
        <dbReference type="Pfam" id="PF18920"/>
    </source>
</evidence>
<gene>
    <name evidence="3" type="ORF">COT89_03195</name>
</gene>
<organism evidence="3 4">
    <name type="scientific">Candidatus Colwellbacteria bacterium CG10_big_fil_rev_8_21_14_0_10_42_22</name>
    <dbReference type="NCBI Taxonomy" id="1974540"/>
    <lineage>
        <taxon>Bacteria</taxon>
        <taxon>Candidatus Colwelliibacteriota</taxon>
    </lineage>
</organism>
<accession>A0A2H0VF77</accession>
<dbReference type="Pfam" id="PF18920">
    <property type="entry name" value="DUF5671"/>
    <property type="match status" value="1"/>
</dbReference>
<dbReference type="AlphaFoldDB" id="A0A2H0VF77"/>
<reference evidence="4" key="1">
    <citation type="submission" date="2017-09" db="EMBL/GenBank/DDBJ databases">
        <title>Depth-based differentiation of microbial function through sediment-hosted aquifers and enrichment of novel symbionts in the deep terrestrial subsurface.</title>
        <authorList>
            <person name="Probst A.J."/>
            <person name="Ladd B."/>
            <person name="Jarett J.K."/>
            <person name="Geller-Mcgrath D.E."/>
            <person name="Sieber C.M.K."/>
            <person name="Emerson J.B."/>
            <person name="Anantharaman K."/>
            <person name="Thomas B.C."/>
            <person name="Malmstrom R."/>
            <person name="Stieglmeier M."/>
            <person name="Klingl A."/>
            <person name="Woyke T."/>
            <person name="Ryan C.M."/>
            <person name="Banfield J.F."/>
        </authorList>
    </citation>
    <scope>NUCLEOTIDE SEQUENCE [LARGE SCALE GENOMIC DNA]</scope>
</reference>
<feature type="transmembrane region" description="Helical" evidence="1">
    <location>
        <begin position="67"/>
        <end position="86"/>
    </location>
</feature>
<keyword evidence="1" id="KW-0472">Membrane</keyword>
<feature type="transmembrane region" description="Helical" evidence="1">
    <location>
        <begin position="168"/>
        <end position="191"/>
    </location>
</feature>
<evidence type="ECO:0000313" key="3">
    <source>
        <dbReference type="EMBL" id="PIR97755.1"/>
    </source>
</evidence>
<proteinExistence type="predicted"/>
<feature type="transmembrane region" description="Helical" evidence="1">
    <location>
        <begin position="106"/>
        <end position="125"/>
    </location>
</feature>
<evidence type="ECO:0000256" key="1">
    <source>
        <dbReference type="SAM" id="Phobius"/>
    </source>
</evidence>
<comment type="caution">
    <text evidence="3">The sequence shown here is derived from an EMBL/GenBank/DDBJ whole genome shotgun (WGS) entry which is preliminary data.</text>
</comment>
<keyword evidence="1" id="KW-0812">Transmembrane</keyword>
<name>A0A2H0VF77_9BACT</name>
<sequence length="339" mass="38925">MEEAVEHQPKLSPKFFFTSLFILVWLITTVTSFLNVVFGVLNKKFPDVLNADYQYGYNPYELSAMRSALATLLVIFPVFILASYFWTKMLKGRLGRVDLVIKKWMLYLIVFLATITIVVDLITLVRYFVEGEITTRFLLKVAATLVTALVVGLYYLYELKNTEKRKAVRILCLTLAVVFVTSAVIGAFMIIGSPMEQRALRLDQRRIEDLQNIQWQIVSYWQNKEVLPKTLNDLKDPLQGYSLPVDPEFEKGRTYEYNALKPLTFELCATFTKPMPEGWVEYYRGGGIVPMGGKGGYIEDMAISYPWPGGTNDSWDHEEGRACFERTIDPEVYRPYGVD</sequence>
<dbReference type="EMBL" id="PFAH01000010">
    <property type="protein sequence ID" value="PIR97755.1"/>
    <property type="molecule type" value="Genomic_DNA"/>
</dbReference>